<sequence length="166" mass="17343">MPLSLFWRFSRLCLPLLLAAPLARAEGENMAAGATATPPGTAANAATAIGTAAPLAAGSLLQALLGLILVLILLMAAAYWLRKVQGQRGLGGGLMRVVAALPLGTRERIVIVEVGDTWLVLGITAQGITPLHTLPKGEAPPPAELLTPFADKLKEFIDRRHGSVRS</sequence>
<dbReference type="GO" id="GO:0044781">
    <property type="term" value="P:bacterial-type flagellum organization"/>
    <property type="evidence" value="ECO:0007669"/>
    <property type="project" value="UniProtKB-UniRule"/>
</dbReference>
<evidence type="ECO:0000256" key="8">
    <source>
        <dbReference type="SAM" id="SignalP"/>
    </source>
</evidence>
<evidence type="ECO:0000313" key="10">
    <source>
        <dbReference type="Proteomes" id="UP000323671"/>
    </source>
</evidence>
<keyword evidence="10" id="KW-1185">Reference proteome</keyword>
<protein>
    <recommendedName>
        <fullName evidence="7">Flagellar protein</fullName>
    </recommendedName>
</protein>
<evidence type="ECO:0000256" key="3">
    <source>
        <dbReference type="ARBA" id="ARBA00022989"/>
    </source>
</evidence>
<keyword evidence="9" id="KW-0969">Cilium</keyword>
<feature type="chain" id="PRO_5022666906" description="Flagellar protein" evidence="8">
    <location>
        <begin position="26"/>
        <end position="166"/>
    </location>
</feature>
<evidence type="ECO:0000256" key="2">
    <source>
        <dbReference type="ARBA" id="ARBA00022692"/>
    </source>
</evidence>
<evidence type="ECO:0000313" key="9">
    <source>
        <dbReference type="EMBL" id="QEL64381.1"/>
    </source>
</evidence>
<evidence type="ECO:0000256" key="6">
    <source>
        <dbReference type="ARBA" id="ARBA00037937"/>
    </source>
</evidence>
<keyword evidence="5 7" id="KW-0975">Bacterial flagellum</keyword>
<dbReference type="EMBL" id="CP022579">
    <property type="protein sequence ID" value="QEL64381.1"/>
    <property type="molecule type" value="Genomic_DNA"/>
</dbReference>
<organism evidence="9 10">
    <name type="scientific">Oryzomicrobium terrae</name>
    <dbReference type="NCBI Taxonomy" id="1735038"/>
    <lineage>
        <taxon>Bacteria</taxon>
        <taxon>Pseudomonadati</taxon>
        <taxon>Pseudomonadota</taxon>
        <taxon>Betaproteobacteria</taxon>
        <taxon>Rhodocyclales</taxon>
        <taxon>Rhodocyclaceae</taxon>
        <taxon>Oryzomicrobium</taxon>
    </lineage>
</organism>
<dbReference type="PANTHER" id="PTHR38766:SF1">
    <property type="entry name" value="FLAGELLAR PROTEIN FLIO"/>
    <property type="match status" value="1"/>
</dbReference>
<comment type="similarity">
    <text evidence="6 7">Belongs to the FliO/MopB family.</text>
</comment>
<evidence type="ECO:0000256" key="5">
    <source>
        <dbReference type="ARBA" id="ARBA00023143"/>
    </source>
</evidence>
<dbReference type="GO" id="GO:0009425">
    <property type="term" value="C:bacterial-type flagellum basal body"/>
    <property type="evidence" value="ECO:0007669"/>
    <property type="project" value="UniProtKB-SubCell"/>
</dbReference>
<dbReference type="Proteomes" id="UP000323671">
    <property type="component" value="Chromosome"/>
</dbReference>
<evidence type="ECO:0000256" key="7">
    <source>
        <dbReference type="RuleBase" id="RU362064"/>
    </source>
</evidence>
<dbReference type="RefSeq" id="WP_149424991.1">
    <property type="nucleotide sequence ID" value="NZ_CP022579.1"/>
</dbReference>
<keyword evidence="9" id="KW-0282">Flagellum</keyword>
<keyword evidence="8" id="KW-0732">Signal</keyword>
<comment type="subcellular location">
    <subcellularLocation>
        <location evidence="7">Cell membrane</location>
    </subcellularLocation>
    <subcellularLocation>
        <location evidence="7">Bacterial flagellum basal body</location>
    </subcellularLocation>
</comment>
<evidence type="ECO:0000256" key="1">
    <source>
        <dbReference type="ARBA" id="ARBA00022475"/>
    </source>
</evidence>
<dbReference type="GO" id="GO:0005886">
    <property type="term" value="C:plasma membrane"/>
    <property type="evidence" value="ECO:0007669"/>
    <property type="project" value="UniProtKB-SubCell"/>
</dbReference>
<dbReference type="NCBIfam" id="TIGR03500">
    <property type="entry name" value="FliO_TIGR"/>
    <property type="match status" value="1"/>
</dbReference>
<dbReference type="PANTHER" id="PTHR38766">
    <property type="entry name" value="FLAGELLAR PROTEIN FLIO"/>
    <property type="match status" value="1"/>
</dbReference>
<feature type="transmembrane region" description="Helical" evidence="7">
    <location>
        <begin position="60"/>
        <end position="81"/>
    </location>
</feature>
<dbReference type="InterPro" id="IPR022781">
    <property type="entry name" value="Flagellar_biosynth_FliO"/>
</dbReference>
<keyword evidence="1 7" id="KW-1003">Cell membrane</keyword>
<dbReference type="Pfam" id="PF04347">
    <property type="entry name" value="FliO"/>
    <property type="match status" value="1"/>
</dbReference>
<feature type="signal peptide" evidence="8">
    <location>
        <begin position="1"/>
        <end position="25"/>
    </location>
</feature>
<keyword evidence="3 7" id="KW-1133">Transmembrane helix</keyword>
<gene>
    <name evidence="9" type="primary">fliOZ</name>
    <name evidence="9" type="ORF">OTERR_09050</name>
</gene>
<evidence type="ECO:0000256" key="4">
    <source>
        <dbReference type="ARBA" id="ARBA00023136"/>
    </source>
</evidence>
<name>A0A5C1E632_9RHOO</name>
<dbReference type="AlphaFoldDB" id="A0A5C1E632"/>
<keyword evidence="2 7" id="KW-0812">Transmembrane</keyword>
<dbReference type="KEGG" id="otr:OTERR_09050"/>
<keyword evidence="9" id="KW-0966">Cell projection</keyword>
<dbReference type="InterPro" id="IPR052205">
    <property type="entry name" value="FliO/MopB"/>
</dbReference>
<accession>A0A5C1E632</accession>
<keyword evidence="4 7" id="KW-0472">Membrane</keyword>
<reference evidence="9 10" key="1">
    <citation type="submission" date="2017-07" db="EMBL/GenBank/DDBJ databases">
        <title>Complete genome sequence of Oryzomicrobium terrae TPP412.</title>
        <authorList>
            <person name="Chiu L.-W."/>
            <person name="Lo K.-J."/>
            <person name="Tsai Y.-M."/>
            <person name="Lin S.-S."/>
            <person name="Kuo C.-H."/>
            <person name="Liu C.-T."/>
        </authorList>
    </citation>
    <scope>NUCLEOTIDE SEQUENCE [LARGE SCALE GENOMIC DNA]</scope>
    <source>
        <strain evidence="9 10">TPP412</strain>
    </source>
</reference>
<proteinExistence type="inferred from homology"/>